<keyword evidence="6 9" id="KW-0325">Glycoprotein</keyword>
<dbReference type="SUPFAM" id="SSF47943">
    <property type="entry name" value="Retrovirus capsid protein, N-terminal core domain"/>
    <property type="match status" value="1"/>
</dbReference>
<dbReference type="SUPFAM" id="SSF50876">
    <property type="entry name" value="Avidin/streptavidin"/>
    <property type="match status" value="4"/>
</dbReference>
<dbReference type="PANTHER" id="PTHR34399">
    <property type="entry name" value="AVIDIN-RELATED"/>
    <property type="match status" value="1"/>
</dbReference>
<evidence type="ECO:0000256" key="10">
    <source>
        <dbReference type="SAM" id="MobiDB-lite"/>
    </source>
</evidence>
<reference evidence="11 12" key="1">
    <citation type="submission" date="2018-07" db="EMBL/GenBank/DDBJ databases">
        <title>A high quality draft genome assembly of the barn swallow (H. rustica rustica).</title>
        <authorList>
            <person name="Formenti G."/>
            <person name="Chiara M."/>
            <person name="Poveda L."/>
            <person name="Francoijs K.-J."/>
            <person name="Bonisoli-Alquati A."/>
            <person name="Canova L."/>
            <person name="Gianfranceschi L."/>
            <person name="Horner D.S."/>
            <person name="Saino N."/>
        </authorList>
    </citation>
    <scope>NUCLEOTIDE SEQUENCE [LARGE SCALE GENOMIC DNA]</scope>
    <source>
        <strain evidence="11">Chelidonia</strain>
        <tissue evidence="11">Blood</tissue>
    </source>
</reference>
<dbReference type="AlphaFoldDB" id="A0A3M0KUE7"/>
<evidence type="ECO:0000256" key="2">
    <source>
        <dbReference type="ARBA" id="ARBA00006297"/>
    </source>
</evidence>
<dbReference type="InterPro" id="IPR008919">
    <property type="entry name" value="Retrov_capsid_N"/>
</dbReference>
<evidence type="ECO:0000256" key="1">
    <source>
        <dbReference type="ARBA" id="ARBA00004613"/>
    </source>
</evidence>
<keyword evidence="12" id="KW-1185">Reference proteome</keyword>
<protein>
    <recommendedName>
        <fullName evidence="9">Avidin</fullName>
    </recommendedName>
</protein>
<evidence type="ECO:0000256" key="7">
    <source>
        <dbReference type="ARBA" id="ARBA00023267"/>
    </source>
</evidence>
<dbReference type="InterPro" id="IPR005469">
    <property type="entry name" value="Avidin"/>
</dbReference>
<dbReference type="PROSITE" id="PS51326">
    <property type="entry name" value="AVIDIN_2"/>
    <property type="match status" value="4"/>
</dbReference>
<dbReference type="PRINTS" id="PR00709">
    <property type="entry name" value="AVIDIN"/>
</dbReference>
<dbReference type="GO" id="GO:0009374">
    <property type="term" value="F:biotin binding"/>
    <property type="evidence" value="ECO:0007669"/>
    <property type="project" value="UniProtKB-UniRule"/>
</dbReference>
<dbReference type="InterPro" id="IPR036896">
    <property type="entry name" value="Avidin-like_sf"/>
</dbReference>
<dbReference type="EMBL" id="QRBI01000102">
    <property type="protein sequence ID" value="RMC16556.1"/>
    <property type="molecule type" value="Genomic_DNA"/>
</dbReference>
<dbReference type="PANTHER" id="PTHR34399:SF3">
    <property type="entry name" value="AVID PROTEIN-RELATED"/>
    <property type="match status" value="1"/>
</dbReference>
<dbReference type="InterPro" id="IPR005468">
    <property type="entry name" value="Avidin/str"/>
</dbReference>
<dbReference type="Proteomes" id="UP000269221">
    <property type="component" value="Unassembled WGS sequence"/>
</dbReference>
<dbReference type="GO" id="GO:0005576">
    <property type="term" value="C:extracellular region"/>
    <property type="evidence" value="ECO:0007669"/>
    <property type="project" value="UniProtKB-SubCell"/>
</dbReference>
<keyword evidence="5 8" id="KW-1015">Disulfide bond</keyword>
<sequence>MNEVESEGEGEKANLLPLREIPTAPGIIGYVNVPINTSDVRAFKKEMGKLMDDPLGVSERLDEFLGTSIYSYEDLTAILRFLFNTEEREMIRQAGIREWERRNPQSTPGDQKWPSQDPRWNAQTEEGRRSMIDMRNIIIQGIREAVPRGQNLTVAAIKGEGPGAPAETCKEHIPRYISCLPAAEMVQATPFLLVLFLALGAQGLSVKKCSLTGTWVNDLGSNMTITTVNANGGFAGSYHTAVTATSNEIKVSPLQGAQQRGPNQKGQPTFGFTVNWSFSDSITVFTGQCFVDDDGKEVLKTMWLLRSRVESIKSDWKATRSPAIGHTSHCLGKLGWRVERELWLSTAQATHMTQCDLKGLLRNELGSNMTILAMNTAGTFSGFYHTVVAATNKQILESPLQGIQQHPSAKKHPTFGFTVQWQFSGSGGPGFPILRCRLSPHSASLEPFQTPPLPLPVLCGSLWEGDTGVHVAPAGRGPVAQGHLESPQLLCQGSEHPGEKKASEKEEKADKSRWYPSYMGKGERDIKAAPRDTAAYLQPCNLTGLWKNDLGSKMQVFKVDNDGTFFGEYYTAVSSTKKPIQPSPLIGSQHLDENGQCTFGFTVNWKKFSDSTAVFVGQCFNGADGKEVLHTSWLLREKVDLEPDDWKATRDRDYVAVILQCQLNGLWRNDQDSLMEISTLRDNGDFQGQYLTRVTLSGDCAQISPLRGAQQQLGEEGWPTFAFTVRWDKFSNATTAFVGQCFVDAGGKETLSTMWLLREAAGSLEEDWKATR</sequence>
<comment type="similarity">
    <text evidence="2 9">Belongs to the avidin/streptavidin family.</text>
</comment>
<dbReference type="Pfam" id="PF01382">
    <property type="entry name" value="Avidin"/>
    <property type="match status" value="4"/>
</dbReference>
<feature type="compositionally biased region" description="Basic and acidic residues" evidence="10">
    <location>
        <begin position="496"/>
        <end position="512"/>
    </location>
</feature>
<dbReference type="Gene3D" id="1.10.375.10">
    <property type="entry name" value="Human Immunodeficiency Virus Type 1 Capsid Protein"/>
    <property type="match status" value="1"/>
</dbReference>
<feature type="disulfide bond" evidence="8">
    <location>
        <begin position="209"/>
        <end position="289"/>
    </location>
</feature>
<keyword evidence="7 9" id="KW-0092">Biotin</keyword>
<accession>A0A3M0KUE7</accession>
<gene>
    <name evidence="11" type="ORF">DUI87_06493</name>
</gene>
<keyword evidence="3 9" id="KW-0964">Secreted</keyword>
<comment type="caution">
    <text evidence="11">The sequence shown here is derived from an EMBL/GenBank/DDBJ whole genome shotgun (WGS) entry which is preliminary data.</text>
</comment>
<evidence type="ECO:0000256" key="8">
    <source>
        <dbReference type="PIRSR" id="PIRSR605468-51"/>
    </source>
</evidence>
<evidence type="ECO:0000313" key="12">
    <source>
        <dbReference type="Proteomes" id="UP000269221"/>
    </source>
</evidence>
<feature type="region of interest" description="Disordered" evidence="10">
    <location>
        <begin position="96"/>
        <end position="126"/>
    </location>
</feature>
<organism evidence="11 12">
    <name type="scientific">Hirundo rustica rustica</name>
    <dbReference type="NCBI Taxonomy" id="333673"/>
    <lineage>
        <taxon>Eukaryota</taxon>
        <taxon>Metazoa</taxon>
        <taxon>Chordata</taxon>
        <taxon>Craniata</taxon>
        <taxon>Vertebrata</taxon>
        <taxon>Euteleostomi</taxon>
        <taxon>Archelosauria</taxon>
        <taxon>Archosauria</taxon>
        <taxon>Dinosauria</taxon>
        <taxon>Saurischia</taxon>
        <taxon>Theropoda</taxon>
        <taxon>Coelurosauria</taxon>
        <taxon>Aves</taxon>
        <taxon>Neognathae</taxon>
        <taxon>Neoaves</taxon>
        <taxon>Telluraves</taxon>
        <taxon>Australaves</taxon>
        <taxon>Passeriformes</taxon>
        <taxon>Sylvioidea</taxon>
        <taxon>Hirundinidae</taxon>
        <taxon>Hirundo</taxon>
    </lineage>
</organism>
<evidence type="ECO:0000256" key="6">
    <source>
        <dbReference type="ARBA" id="ARBA00023180"/>
    </source>
</evidence>
<dbReference type="Gene3D" id="2.40.128.30">
    <property type="entry name" value="Avidin-like"/>
    <property type="match status" value="4"/>
</dbReference>
<keyword evidence="4 9" id="KW-0732">Signal</keyword>
<feature type="region of interest" description="Disordered" evidence="10">
    <location>
        <begin position="489"/>
        <end position="512"/>
    </location>
</feature>
<name>A0A3M0KUE7_HIRRU</name>
<evidence type="ECO:0000313" key="11">
    <source>
        <dbReference type="EMBL" id="RMC16556.1"/>
    </source>
</evidence>
<evidence type="ECO:0000256" key="9">
    <source>
        <dbReference type="RuleBase" id="RU369114"/>
    </source>
</evidence>
<evidence type="ECO:0000256" key="4">
    <source>
        <dbReference type="ARBA" id="ARBA00022729"/>
    </source>
</evidence>
<comment type="subcellular location">
    <subcellularLocation>
        <location evidence="1 9">Secreted</location>
    </subcellularLocation>
</comment>
<evidence type="ECO:0000256" key="3">
    <source>
        <dbReference type="ARBA" id="ARBA00022525"/>
    </source>
</evidence>
<dbReference type="OrthoDB" id="9421833at2759"/>
<comment type="subunit">
    <text evidence="9">Homotetramer.</text>
</comment>
<evidence type="ECO:0000256" key="5">
    <source>
        <dbReference type="ARBA" id="ARBA00023157"/>
    </source>
</evidence>
<comment type="function">
    <text evidence="9">Forms a strong non-covalent specific complex with biotin.</text>
</comment>
<proteinExistence type="inferred from homology"/>
<dbReference type="InterPro" id="IPR051764">
    <property type="entry name" value="Avidin/Streptavidin-rel"/>
</dbReference>
<dbReference type="GO" id="GO:0016032">
    <property type="term" value="P:viral process"/>
    <property type="evidence" value="ECO:0007669"/>
    <property type="project" value="InterPro"/>
</dbReference>